<feature type="transmembrane region" description="Helical" evidence="1">
    <location>
        <begin position="347"/>
        <end position="365"/>
    </location>
</feature>
<dbReference type="Pfam" id="PF01757">
    <property type="entry name" value="Acyl_transf_3"/>
    <property type="match status" value="1"/>
</dbReference>
<feature type="transmembrane region" description="Helical" evidence="1">
    <location>
        <begin position="51"/>
        <end position="71"/>
    </location>
</feature>
<dbReference type="Proteomes" id="UP001062263">
    <property type="component" value="Chromosome"/>
</dbReference>
<dbReference type="InterPro" id="IPR050879">
    <property type="entry name" value="Acyltransferase_3"/>
</dbReference>
<dbReference type="PANTHER" id="PTHR23028">
    <property type="entry name" value="ACETYLTRANSFERASE"/>
    <property type="match status" value="1"/>
</dbReference>
<protein>
    <submittedName>
        <fullName evidence="3">Acyltransferase</fullName>
    </submittedName>
</protein>
<keyword evidence="3" id="KW-0808">Transferase</keyword>
<dbReference type="GO" id="GO:0016746">
    <property type="term" value="F:acyltransferase activity"/>
    <property type="evidence" value="ECO:0007669"/>
    <property type="project" value="UniProtKB-KW"/>
</dbReference>
<keyword evidence="3" id="KW-0012">Acyltransferase</keyword>
<keyword evidence="1" id="KW-0812">Transmembrane</keyword>
<dbReference type="PANTHER" id="PTHR23028:SF134">
    <property type="entry name" value="PUTATIVE (AFU_ORTHOLOGUE AFUA_4G08520)-RELATED"/>
    <property type="match status" value="1"/>
</dbReference>
<feature type="transmembrane region" description="Helical" evidence="1">
    <location>
        <begin position="91"/>
        <end position="108"/>
    </location>
</feature>
<feature type="transmembrane region" description="Helical" evidence="1">
    <location>
        <begin position="377"/>
        <end position="396"/>
    </location>
</feature>
<evidence type="ECO:0000313" key="3">
    <source>
        <dbReference type="EMBL" id="BDL43447.1"/>
    </source>
</evidence>
<feature type="transmembrane region" description="Helical" evidence="1">
    <location>
        <begin position="218"/>
        <end position="238"/>
    </location>
</feature>
<feature type="transmembrane region" description="Helical" evidence="1">
    <location>
        <begin position="281"/>
        <end position="302"/>
    </location>
</feature>
<feature type="transmembrane region" description="Helical" evidence="1">
    <location>
        <begin position="250"/>
        <end position="269"/>
    </location>
</feature>
<gene>
    <name evidence="3" type="ORF">Abiwalacus_10210</name>
</gene>
<keyword evidence="4" id="KW-1185">Reference proteome</keyword>
<organism evidence="3 4">
    <name type="scientific">Akkermansia biwaensis</name>
    <dbReference type="NCBI Taxonomy" id="2946555"/>
    <lineage>
        <taxon>Bacteria</taxon>
        <taxon>Pseudomonadati</taxon>
        <taxon>Verrucomicrobiota</taxon>
        <taxon>Verrucomicrobiia</taxon>
        <taxon>Verrucomicrobiales</taxon>
        <taxon>Akkermansiaceae</taxon>
        <taxon>Akkermansia</taxon>
    </lineage>
</organism>
<feature type="domain" description="Acyltransferase 3" evidence="2">
    <location>
        <begin position="53"/>
        <end position="389"/>
    </location>
</feature>
<sequence length="416" mass="46976">MIVPSYVSPADSLAAAASLLPVRKQSLFTYIPTMSTSLSNGTSLLAPKPHYAILDGLRGVAAVMVVLFHLFEGSLSDREFHTDQIINHGYLCVDFFFMLSGFVIGYAYDDRWGKMSLWDFCKRRLVRLQPMVVMGMLIGGIFFYFQDSEIYPAMASTPMWEMLLVMTIGFTLLPVPTSMDVRGWAEMHPLNGPAWSLFFEYIANILYATVVRRFSNTWLSILVFLAGCALIHQCFSQGNNIGGWTLDLEQLQIGATRLIFPFFGGLLLFRLGKLASIRNAFWWCSLMLVAAISMPHVGGAEYFRLNGLYDAFCIIVIFPLIIFMAASGHTKDRFSSKACKFLGDISYPLYITHYPIVYLYTAWLYNNKVPLSQALPVIAGTLVICIALAYACLKLYDEPVRDWLKKRVLMRTSNRK</sequence>
<feature type="transmembrane region" description="Helical" evidence="1">
    <location>
        <begin position="157"/>
        <end position="174"/>
    </location>
</feature>
<keyword evidence="1" id="KW-0472">Membrane</keyword>
<dbReference type="EMBL" id="AP025943">
    <property type="protein sequence ID" value="BDL43447.1"/>
    <property type="molecule type" value="Genomic_DNA"/>
</dbReference>
<evidence type="ECO:0000256" key="1">
    <source>
        <dbReference type="SAM" id="Phobius"/>
    </source>
</evidence>
<dbReference type="InterPro" id="IPR002656">
    <property type="entry name" value="Acyl_transf_3_dom"/>
</dbReference>
<evidence type="ECO:0000259" key="2">
    <source>
        <dbReference type="Pfam" id="PF01757"/>
    </source>
</evidence>
<evidence type="ECO:0000313" key="4">
    <source>
        <dbReference type="Proteomes" id="UP001062263"/>
    </source>
</evidence>
<accession>A0ABN6QGK6</accession>
<reference evidence="3" key="1">
    <citation type="submission" date="2022-06" db="EMBL/GenBank/DDBJ databases">
        <title>Akkermansia biwalacus sp. nov., an anaerobic mucin-degrading bacterium isolated from human intestine.</title>
        <authorList>
            <person name="Kobayashi Y."/>
            <person name="Inoue S."/>
            <person name="Kawahara T."/>
            <person name="Kohda N."/>
        </authorList>
    </citation>
    <scope>NUCLEOTIDE SEQUENCE</scope>
    <source>
        <strain evidence="3">WON2089</strain>
    </source>
</reference>
<keyword evidence="1" id="KW-1133">Transmembrane helix</keyword>
<feature type="transmembrane region" description="Helical" evidence="1">
    <location>
        <begin position="128"/>
        <end position="145"/>
    </location>
</feature>
<feature type="transmembrane region" description="Helical" evidence="1">
    <location>
        <begin position="194"/>
        <end position="211"/>
    </location>
</feature>
<name>A0ABN6QGK6_9BACT</name>
<feature type="transmembrane region" description="Helical" evidence="1">
    <location>
        <begin position="308"/>
        <end position="326"/>
    </location>
</feature>
<proteinExistence type="predicted"/>